<dbReference type="InterPro" id="IPR051474">
    <property type="entry name" value="Anti-sigma-K/W_factor"/>
</dbReference>
<comment type="caution">
    <text evidence="3">The sequence shown here is derived from an EMBL/GenBank/DDBJ whole genome shotgun (WGS) entry which is preliminary data.</text>
</comment>
<dbReference type="Pfam" id="PF10099">
    <property type="entry name" value="RskA_C"/>
    <property type="match status" value="1"/>
</dbReference>
<keyword evidence="4" id="KW-1185">Reference proteome</keyword>
<feature type="domain" description="Anti-sigma K factor RskA C-terminal" evidence="2">
    <location>
        <begin position="98"/>
        <end position="217"/>
    </location>
</feature>
<keyword evidence="1" id="KW-0812">Transmembrane</keyword>
<keyword evidence="1" id="KW-0472">Membrane</keyword>
<accession>A0ABT0YW62</accession>
<protein>
    <submittedName>
        <fullName evidence="3">Anti-sigma factor</fullName>
    </submittedName>
</protein>
<dbReference type="Proteomes" id="UP001165541">
    <property type="component" value="Unassembled WGS sequence"/>
</dbReference>
<evidence type="ECO:0000259" key="2">
    <source>
        <dbReference type="Pfam" id="PF10099"/>
    </source>
</evidence>
<keyword evidence="1" id="KW-1133">Transmembrane helix</keyword>
<feature type="transmembrane region" description="Helical" evidence="1">
    <location>
        <begin position="91"/>
        <end position="111"/>
    </location>
</feature>
<organism evidence="3 4">
    <name type="scientific">Caldimonas mangrovi</name>
    <dbReference type="NCBI Taxonomy" id="2944811"/>
    <lineage>
        <taxon>Bacteria</taxon>
        <taxon>Pseudomonadati</taxon>
        <taxon>Pseudomonadota</taxon>
        <taxon>Betaproteobacteria</taxon>
        <taxon>Burkholderiales</taxon>
        <taxon>Sphaerotilaceae</taxon>
        <taxon>Caldimonas</taxon>
    </lineage>
</organism>
<dbReference type="InterPro" id="IPR018764">
    <property type="entry name" value="RskA_C"/>
</dbReference>
<dbReference type="PANTHER" id="PTHR37461">
    <property type="entry name" value="ANTI-SIGMA-K FACTOR RSKA"/>
    <property type="match status" value="1"/>
</dbReference>
<proteinExistence type="predicted"/>
<dbReference type="PANTHER" id="PTHR37461:SF1">
    <property type="entry name" value="ANTI-SIGMA-K FACTOR RSKA"/>
    <property type="match status" value="1"/>
</dbReference>
<reference evidence="3" key="1">
    <citation type="submission" date="2022-05" db="EMBL/GenBank/DDBJ databases">
        <title>Schlegelella sp. nov., isolated from mangrove soil.</title>
        <authorList>
            <person name="Liu Y."/>
            <person name="Ge X."/>
            <person name="Liu W."/>
        </authorList>
    </citation>
    <scope>NUCLEOTIDE SEQUENCE</scope>
    <source>
        <strain evidence="3">S2-27</strain>
    </source>
</reference>
<name>A0ABT0YW62_9BURK</name>
<dbReference type="EMBL" id="JAMKFE010000018">
    <property type="protein sequence ID" value="MCM5682351.1"/>
    <property type="molecule type" value="Genomic_DNA"/>
</dbReference>
<evidence type="ECO:0000256" key="1">
    <source>
        <dbReference type="SAM" id="Phobius"/>
    </source>
</evidence>
<gene>
    <name evidence="3" type="ORF">M8A51_22715</name>
</gene>
<evidence type="ECO:0000313" key="3">
    <source>
        <dbReference type="EMBL" id="MCM5682351.1"/>
    </source>
</evidence>
<dbReference type="RefSeq" id="WP_251780828.1">
    <property type="nucleotide sequence ID" value="NZ_JAMKFE010000018.1"/>
</dbReference>
<evidence type="ECO:0000313" key="4">
    <source>
        <dbReference type="Proteomes" id="UP001165541"/>
    </source>
</evidence>
<sequence>MNYTRPELADRLAAEYVLGTLQGRARRRFETLLLAHPALRQAVGRWQARLSPLATVVVPVEPSPAVWQRLQQQLDGRAEPAAPAGRWRSLAWWRGWAAFATAAAVWFAVLLTQPGPALPPTVVVLAAPDGSSAFVAGVSADGGSLLVRPLAPVPIEPGRDLELWAVPADGAPRSLGLVAADRATVVQRARALDGTAAFAVSLESRGGSTTGAPTGPILFSGKLQL</sequence>